<dbReference type="FunFam" id="3.40.190.290:FF:000001">
    <property type="entry name" value="Transcriptional regulator, LysR family"/>
    <property type="match status" value="1"/>
</dbReference>
<protein>
    <submittedName>
        <fullName evidence="6">Transcriptional regulator LysR family</fullName>
    </submittedName>
</protein>
<dbReference type="InterPro" id="IPR005119">
    <property type="entry name" value="LysR_subst-bd"/>
</dbReference>
<dbReference type="PATRIC" id="fig|758793.3.peg.6394"/>
<reference evidence="6 7" key="1">
    <citation type="journal article" date="2013" name="Genome Announc.">
        <title>Complete Genome Sequence of Burkholderia sp. Strain RPE64, Bacterial Symbiont of the Bean Bug Riptortus pedestris.</title>
        <authorList>
            <person name="Shibata T.F."/>
            <person name="Maeda T."/>
            <person name="Nikoh N."/>
            <person name="Yamaguchi K."/>
            <person name="Oshima K."/>
            <person name="Hattori M."/>
            <person name="Nishiyama T."/>
            <person name="Hasebe M."/>
            <person name="Fukatsu T."/>
            <person name="Kikuchi Y."/>
            <person name="Shigenobu S."/>
        </authorList>
    </citation>
    <scope>NUCLEOTIDE SEQUENCE [LARGE SCALE GENOMIC DNA]</scope>
    <source>
        <plasmid evidence="6 7">p2</plasmid>
    </source>
</reference>
<accession>R4WUD4</accession>
<sequence>MDFLQDNCYNPDHNLSVVSMRPYSGIANIRRFDGRRPIGETGMDRLQAMEVFTKVVELNSFSRAAEALGLPPASATTIIQKLESRLNVRLMNRTTRKLKLTPEGAEYYETCVRVLAAIEEGEHAVVGSGKGPRGKLRIDMPGSLGKIIVVPQIASFRAMYPDIDLMIGFSDRDVDLVEDSVDCAIRVGPLQDSSLVARKLGSTDIITAASPAYLERHGVPRSLADLDGHTTVHYFSSRSGRTLDLTFVGADGTSEIKMRGSLAFNDAEAHVLAGVDGAGIIQAPRHIAHAHLASGALVEVLPQLRPRAKSISAVFPQSRHVAPKVRVFVDWVAGLFSECPMLGGGVVAERAAANHPMTASLPVARRVATDERAIELAA</sequence>
<dbReference type="HOGENOM" id="CLU_039613_16_2_4"/>
<keyword evidence="7" id="KW-1185">Reference proteome</keyword>
<dbReference type="Gene3D" id="1.10.10.10">
    <property type="entry name" value="Winged helix-like DNA-binding domain superfamily/Winged helix DNA-binding domain"/>
    <property type="match status" value="1"/>
</dbReference>
<keyword evidence="4" id="KW-0804">Transcription</keyword>
<dbReference type="Pfam" id="PF00126">
    <property type="entry name" value="HTH_1"/>
    <property type="match status" value="1"/>
</dbReference>
<dbReference type="KEGG" id="buo:BRPE64_ECDS00400"/>
<dbReference type="GO" id="GO:0006351">
    <property type="term" value="P:DNA-templated transcription"/>
    <property type="evidence" value="ECO:0007669"/>
    <property type="project" value="TreeGrafter"/>
</dbReference>
<dbReference type="InterPro" id="IPR058163">
    <property type="entry name" value="LysR-type_TF_proteobact-type"/>
</dbReference>
<dbReference type="Proteomes" id="UP000013966">
    <property type="component" value="Plasmid p2"/>
</dbReference>
<evidence type="ECO:0000313" key="7">
    <source>
        <dbReference type="Proteomes" id="UP000013966"/>
    </source>
</evidence>
<dbReference type="GO" id="GO:0003700">
    <property type="term" value="F:DNA-binding transcription factor activity"/>
    <property type="evidence" value="ECO:0007669"/>
    <property type="project" value="InterPro"/>
</dbReference>
<keyword evidence="2" id="KW-0805">Transcription regulation</keyword>
<dbReference type="Pfam" id="PF03466">
    <property type="entry name" value="LysR_substrate"/>
    <property type="match status" value="1"/>
</dbReference>
<geneLocation type="plasmid" evidence="6 7">
    <name>p2</name>
</geneLocation>
<comment type="similarity">
    <text evidence="1">Belongs to the LysR transcriptional regulatory family.</text>
</comment>
<dbReference type="PANTHER" id="PTHR30537">
    <property type="entry name" value="HTH-TYPE TRANSCRIPTIONAL REGULATOR"/>
    <property type="match status" value="1"/>
</dbReference>
<dbReference type="EMBL" id="AP013062">
    <property type="protein sequence ID" value="BAN28198.1"/>
    <property type="molecule type" value="Genomic_DNA"/>
</dbReference>
<dbReference type="InterPro" id="IPR036388">
    <property type="entry name" value="WH-like_DNA-bd_sf"/>
</dbReference>
<proteinExistence type="inferred from homology"/>
<evidence type="ECO:0000313" key="6">
    <source>
        <dbReference type="EMBL" id="BAN28198.1"/>
    </source>
</evidence>
<gene>
    <name evidence="6" type="ORF">BRPE64_ECDS00400</name>
</gene>
<reference evidence="6 7" key="2">
    <citation type="journal article" date="2018" name="Int. J. Syst. Evol. Microbiol.">
        <title>Burkholderia insecticola sp. nov., a gut symbiotic bacterium of the bean bug Riptortus pedestris.</title>
        <authorList>
            <person name="Takeshita K."/>
            <person name="Tamaki H."/>
            <person name="Ohbayashi T."/>
            <person name="Meng X.-Y."/>
            <person name="Sone T."/>
            <person name="Mitani Y."/>
            <person name="Peeters C."/>
            <person name="Kikuchi Y."/>
            <person name="Vandamme P."/>
        </authorList>
    </citation>
    <scope>NUCLEOTIDE SEQUENCE [LARGE SCALE GENOMIC DNA]</scope>
    <source>
        <strain evidence="6">RPE64</strain>
        <plasmid evidence="6 7">p2</plasmid>
    </source>
</reference>
<dbReference type="InterPro" id="IPR000847">
    <property type="entry name" value="LysR_HTH_N"/>
</dbReference>
<keyword evidence="6" id="KW-0614">Plasmid</keyword>
<dbReference type="InterPro" id="IPR036390">
    <property type="entry name" value="WH_DNA-bd_sf"/>
</dbReference>
<dbReference type="SUPFAM" id="SSF53850">
    <property type="entry name" value="Periplasmic binding protein-like II"/>
    <property type="match status" value="1"/>
</dbReference>
<dbReference type="PANTHER" id="PTHR30537:SF72">
    <property type="entry name" value="LYSR FAMILY TRANSCRIPTIONAL REGULATOR"/>
    <property type="match status" value="1"/>
</dbReference>
<keyword evidence="3" id="KW-0238">DNA-binding</keyword>
<evidence type="ECO:0000256" key="3">
    <source>
        <dbReference type="ARBA" id="ARBA00023125"/>
    </source>
</evidence>
<name>R4WUD4_9BURK</name>
<dbReference type="Gene3D" id="3.40.190.290">
    <property type="match status" value="1"/>
</dbReference>
<dbReference type="SUPFAM" id="SSF46785">
    <property type="entry name" value="Winged helix' DNA-binding domain"/>
    <property type="match status" value="1"/>
</dbReference>
<dbReference type="AlphaFoldDB" id="R4WUD4"/>
<evidence type="ECO:0000256" key="2">
    <source>
        <dbReference type="ARBA" id="ARBA00023015"/>
    </source>
</evidence>
<dbReference type="FunFam" id="1.10.10.10:FF:000001">
    <property type="entry name" value="LysR family transcriptional regulator"/>
    <property type="match status" value="1"/>
</dbReference>
<organism evidence="6 7">
    <name type="scientific">Caballeronia insecticola</name>
    <dbReference type="NCBI Taxonomy" id="758793"/>
    <lineage>
        <taxon>Bacteria</taxon>
        <taxon>Pseudomonadati</taxon>
        <taxon>Pseudomonadota</taxon>
        <taxon>Betaproteobacteria</taxon>
        <taxon>Burkholderiales</taxon>
        <taxon>Burkholderiaceae</taxon>
        <taxon>Caballeronia</taxon>
    </lineage>
</organism>
<feature type="domain" description="HTH lysR-type" evidence="5">
    <location>
        <begin position="44"/>
        <end position="101"/>
    </location>
</feature>
<dbReference type="CDD" id="cd08472">
    <property type="entry name" value="PBP2_CrgA_like_3"/>
    <property type="match status" value="1"/>
</dbReference>
<evidence type="ECO:0000259" key="5">
    <source>
        <dbReference type="PROSITE" id="PS50931"/>
    </source>
</evidence>
<evidence type="ECO:0000256" key="4">
    <source>
        <dbReference type="ARBA" id="ARBA00023163"/>
    </source>
</evidence>
<evidence type="ECO:0000256" key="1">
    <source>
        <dbReference type="ARBA" id="ARBA00009437"/>
    </source>
</evidence>
<dbReference type="GO" id="GO:0043565">
    <property type="term" value="F:sequence-specific DNA binding"/>
    <property type="evidence" value="ECO:0007669"/>
    <property type="project" value="TreeGrafter"/>
</dbReference>
<dbReference type="PROSITE" id="PS50931">
    <property type="entry name" value="HTH_LYSR"/>
    <property type="match status" value="1"/>
</dbReference>